<comment type="caution">
    <text evidence="1">The sequence shown here is derived from an EMBL/GenBank/DDBJ whole genome shotgun (WGS) entry which is preliminary data.</text>
</comment>
<dbReference type="EMBL" id="CAJJDO010000090">
    <property type="protein sequence ID" value="CAD8187717.1"/>
    <property type="molecule type" value="Genomic_DNA"/>
</dbReference>
<evidence type="ECO:0000313" key="1">
    <source>
        <dbReference type="EMBL" id="CAD8187717.1"/>
    </source>
</evidence>
<protein>
    <submittedName>
        <fullName evidence="1">Uncharacterized protein</fullName>
    </submittedName>
</protein>
<accession>A0A8S1WGE8</accession>
<organism evidence="1 2">
    <name type="scientific">Paramecium pentaurelia</name>
    <dbReference type="NCBI Taxonomy" id="43138"/>
    <lineage>
        <taxon>Eukaryota</taxon>
        <taxon>Sar</taxon>
        <taxon>Alveolata</taxon>
        <taxon>Ciliophora</taxon>
        <taxon>Intramacronucleata</taxon>
        <taxon>Oligohymenophorea</taxon>
        <taxon>Peniculida</taxon>
        <taxon>Parameciidae</taxon>
        <taxon>Paramecium</taxon>
    </lineage>
</organism>
<dbReference type="Proteomes" id="UP000689195">
    <property type="component" value="Unassembled WGS sequence"/>
</dbReference>
<name>A0A8S1WGE8_9CILI</name>
<evidence type="ECO:0000313" key="2">
    <source>
        <dbReference type="Proteomes" id="UP000689195"/>
    </source>
</evidence>
<reference evidence="1" key="1">
    <citation type="submission" date="2021-01" db="EMBL/GenBank/DDBJ databases">
        <authorList>
            <consortium name="Genoscope - CEA"/>
            <person name="William W."/>
        </authorList>
    </citation>
    <scope>NUCLEOTIDE SEQUENCE</scope>
</reference>
<dbReference type="AlphaFoldDB" id="A0A8S1WGE8"/>
<keyword evidence="2" id="KW-1185">Reference proteome</keyword>
<sequence>MQSFTLKGSVGSCYSKLITFNQFWQNLKERGLILIGNGGKQFFQGLLNQMIVFNYLIACQSLIALRG</sequence>
<gene>
    <name evidence="1" type="ORF">PPENT_87.1.T0900008</name>
</gene>
<proteinExistence type="predicted"/>